<keyword evidence="5" id="KW-0175">Coiled coil</keyword>
<feature type="compositionally biased region" description="Gly residues" evidence="6">
    <location>
        <begin position="106"/>
        <end position="124"/>
    </location>
</feature>
<dbReference type="InterPro" id="IPR024864">
    <property type="entry name" value="Nup54/Nup57/Nup44"/>
</dbReference>
<evidence type="ECO:0000256" key="6">
    <source>
        <dbReference type="SAM" id="MobiDB-lite"/>
    </source>
</evidence>
<organism evidence="8 9">
    <name type="scientific">Candolleomyces aberdarensis</name>
    <dbReference type="NCBI Taxonomy" id="2316362"/>
    <lineage>
        <taxon>Eukaryota</taxon>
        <taxon>Fungi</taxon>
        <taxon>Dikarya</taxon>
        <taxon>Basidiomycota</taxon>
        <taxon>Agaricomycotina</taxon>
        <taxon>Agaricomycetes</taxon>
        <taxon>Agaricomycetidae</taxon>
        <taxon>Agaricales</taxon>
        <taxon>Agaricineae</taxon>
        <taxon>Psathyrellaceae</taxon>
        <taxon>Candolleomyces</taxon>
    </lineage>
</organism>
<dbReference type="GO" id="GO:0006607">
    <property type="term" value="P:NLS-bearing protein import into nucleus"/>
    <property type="evidence" value="ECO:0007669"/>
    <property type="project" value="TreeGrafter"/>
</dbReference>
<dbReference type="GO" id="GO:0006999">
    <property type="term" value="P:nuclear pore organization"/>
    <property type="evidence" value="ECO:0007669"/>
    <property type="project" value="TreeGrafter"/>
</dbReference>
<name>A0A4Q2DNW8_9AGAR</name>
<keyword evidence="3" id="KW-0653">Protein transport</keyword>
<evidence type="ECO:0000313" key="9">
    <source>
        <dbReference type="Proteomes" id="UP000290288"/>
    </source>
</evidence>
<keyword evidence="3" id="KW-0509">mRNA transport</keyword>
<evidence type="ECO:0000313" key="8">
    <source>
        <dbReference type="EMBL" id="RXW20852.1"/>
    </source>
</evidence>
<feature type="compositionally biased region" description="Gly residues" evidence="6">
    <location>
        <begin position="1"/>
        <end position="21"/>
    </location>
</feature>
<feature type="region of interest" description="Disordered" evidence="6">
    <location>
        <begin position="242"/>
        <end position="286"/>
    </location>
</feature>
<dbReference type="InterPro" id="IPR025712">
    <property type="entry name" value="Nup54_alpha-helical_dom"/>
</dbReference>
<sequence length="703" mass="70941">MSAFGGFGGANAQNTGGGGLFGAQQQQQQQQQTQPNPFGAAQTQGTAQPVSSLFGGGAAQPLQAQATQPTLFGANTGNPAANTGAAPAAGGGGLFGGANPAGTTGGGLFAGTTTGGPTGGGGLFGNPNPGGTTGGGLFGGGTTGVATGGGLYGNTNTTNPTGGGLFGNPNPQQQQQQQQQQPAAPGGLFGGTATQNPAGGGGLFGNTGTTGGGLFGGTANTTGATTTGGGLFGNTGTAGGTTAGGGLFGNPNANQQQQQPAAGGGLFGSTTTQQPAAGGGLFGSAATQQPAAGGGLFGSTNTQAGATGGGLFGSTTTQPNATAGGLFGSTAPRPAGAGLFGSTAGNLFGGQQPQQQQQQQQQQPQQQQAGGLFGQSTANTNNTLFGNRTTLGTSAFGQPASTLGVSTLGASSLLSSRSNVSSNPNANDAQTQFSKLTESIEAIFNAWNPASPQCRFQHPFYNLVDPNQVSMYGRPSNVLSDATWEKAVQGNPDPSCFVPVVALGFDDIRERVEAQSKQADDHQQKLKDLKTRLETLSSRHSVSNVARLQRATTLQTQITHRLLQLIQHLHLMIPAVRSSAIRPEEEQLRGKLEEIEDELRKGRVKAKLNELWALLGAVNASIERGRGGSGEWAVVDEEGMAQIIQVLKDQQAGLAHLTKILKKGKSDMAIVMGQNQNSNEELQLKEGETLWNSTSTLRASALR</sequence>
<evidence type="ECO:0000259" key="7">
    <source>
        <dbReference type="Pfam" id="PF13874"/>
    </source>
</evidence>
<reference evidence="8 9" key="1">
    <citation type="submission" date="2019-01" db="EMBL/GenBank/DDBJ databases">
        <title>Draft genome sequence of Psathyrella aberdarensis IHI B618.</title>
        <authorList>
            <person name="Buettner E."/>
            <person name="Kellner H."/>
        </authorList>
    </citation>
    <scope>NUCLEOTIDE SEQUENCE [LARGE SCALE GENOMIC DNA]</scope>
    <source>
        <strain evidence="8 9">IHI B618</strain>
    </source>
</reference>
<keyword evidence="3" id="KW-0811">Translocation</keyword>
<dbReference type="InterPro" id="IPR025574">
    <property type="entry name" value="Nucleoporin_FG_rpt"/>
</dbReference>
<feature type="compositionally biased region" description="Polar residues" evidence="6">
    <location>
        <begin position="41"/>
        <end position="51"/>
    </location>
</feature>
<accession>A0A4Q2DNW8</accession>
<feature type="region of interest" description="Disordered" evidence="6">
    <location>
        <begin position="1"/>
        <end position="56"/>
    </location>
</feature>
<dbReference type="EMBL" id="SDEE01000130">
    <property type="protein sequence ID" value="RXW20852.1"/>
    <property type="molecule type" value="Genomic_DNA"/>
</dbReference>
<dbReference type="Proteomes" id="UP000290288">
    <property type="component" value="Unassembled WGS sequence"/>
</dbReference>
<dbReference type="PANTHER" id="PTHR13000">
    <property type="entry name" value="NUCLEOPORIN P54"/>
    <property type="match status" value="1"/>
</dbReference>
<dbReference type="OrthoDB" id="6162375at2759"/>
<evidence type="ECO:0000256" key="3">
    <source>
        <dbReference type="ARBA" id="ARBA00023132"/>
    </source>
</evidence>
<evidence type="ECO:0000256" key="2">
    <source>
        <dbReference type="ARBA" id="ARBA00022448"/>
    </source>
</evidence>
<feature type="compositionally biased region" description="Low complexity" evidence="6">
    <location>
        <begin position="167"/>
        <end position="186"/>
    </location>
</feature>
<feature type="compositionally biased region" description="Low complexity" evidence="6">
    <location>
        <begin position="22"/>
        <end position="39"/>
    </location>
</feature>
<feature type="region of interest" description="Disordered" evidence="6">
    <location>
        <begin position="322"/>
        <end position="386"/>
    </location>
</feature>
<comment type="caution">
    <text evidence="8">The sequence shown here is derived from an EMBL/GenBank/DDBJ whole genome shotgun (WGS) entry which is preliminary data.</text>
</comment>
<keyword evidence="3" id="KW-0906">Nuclear pore complex</keyword>
<feature type="compositionally biased region" description="Gly residues" evidence="6">
    <location>
        <begin position="131"/>
        <end position="152"/>
    </location>
</feature>
<feature type="compositionally biased region" description="Polar residues" evidence="6">
    <location>
        <begin position="374"/>
        <end position="386"/>
    </location>
</feature>
<feature type="compositionally biased region" description="Gly residues" evidence="6">
    <location>
        <begin position="198"/>
        <end position="207"/>
    </location>
</feature>
<dbReference type="PANTHER" id="PTHR13000:SF0">
    <property type="entry name" value="NUCLEOPORIN P54"/>
    <property type="match status" value="1"/>
</dbReference>
<feature type="compositionally biased region" description="Low complexity" evidence="6">
    <location>
        <begin position="351"/>
        <end position="368"/>
    </location>
</feature>
<evidence type="ECO:0000256" key="4">
    <source>
        <dbReference type="ARBA" id="ARBA00023242"/>
    </source>
</evidence>
<evidence type="ECO:0000256" key="5">
    <source>
        <dbReference type="SAM" id="Coils"/>
    </source>
</evidence>
<proteinExistence type="predicted"/>
<dbReference type="Pfam" id="PF13874">
    <property type="entry name" value="Nup54"/>
    <property type="match status" value="1"/>
</dbReference>
<gene>
    <name evidence="8" type="ORF">EST38_g4994</name>
</gene>
<dbReference type="GO" id="GO:0017056">
    <property type="term" value="F:structural constituent of nuclear pore"/>
    <property type="evidence" value="ECO:0007669"/>
    <property type="project" value="TreeGrafter"/>
</dbReference>
<comment type="subcellular location">
    <subcellularLocation>
        <location evidence="1">Nucleus</location>
        <location evidence="1">Nuclear pore complex</location>
    </subcellularLocation>
</comment>
<dbReference type="Pfam" id="PF13634">
    <property type="entry name" value="Nucleoporin_FG"/>
    <property type="match status" value="3"/>
</dbReference>
<dbReference type="AlphaFoldDB" id="A0A4Q2DNW8"/>
<dbReference type="Gene3D" id="1.20.5.170">
    <property type="match status" value="1"/>
</dbReference>
<keyword evidence="2" id="KW-0813">Transport</keyword>
<keyword evidence="4" id="KW-0539">Nucleus</keyword>
<evidence type="ECO:0000256" key="1">
    <source>
        <dbReference type="ARBA" id="ARBA00004567"/>
    </source>
</evidence>
<dbReference type="STRING" id="2316362.A0A4Q2DNW8"/>
<feature type="compositionally biased region" description="Low complexity" evidence="6">
    <location>
        <begin position="249"/>
        <end position="261"/>
    </location>
</feature>
<dbReference type="GO" id="GO:0036228">
    <property type="term" value="P:protein localization to nuclear inner membrane"/>
    <property type="evidence" value="ECO:0007669"/>
    <property type="project" value="TreeGrafter"/>
</dbReference>
<feature type="coiled-coil region" evidence="5">
    <location>
        <begin position="505"/>
        <end position="539"/>
    </location>
</feature>
<feature type="region of interest" description="Disordered" evidence="6">
    <location>
        <begin position="106"/>
        <end position="207"/>
    </location>
</feature>
<feature type="domain" description="Nucleoporin Nup54 alpha-helical" evidence="7">
    <location>
        <begin position="479"/>
        <end position="614"/>
    </location>
</feature>
<keyword evidence="9" id="KW-1185">Reference proteome</keyword>
<protein>
    <recommendedName>
        <fullName evidence="7">Nucleoporin Nup54 alpha-helical domain-containing protein</fullName>
    </recommendedName>
</protein>
<dbReference type="GO" id="GO:0044613">
    <property type="term" value="C:nuclear pore central transport channel"/>
    <property type="evidence" value="ECO:0007669"/>
    <property type="project" value="TreeGrafter"/>
</dbReference>